<dbReference type="GeneID" id="33564386"/>
<gene>
    <name evidence="6" type="ORF">BCR41DRAFT_344589</name>
</gene>
<keyword evidence="1" id="KW-0880">Kelch repeat</keyword>
<sequence>MAMTPHSSSPGILTRTLPLILFCFLTSSFQGISITHAQVAPIPNTQMPYARVGSKFYVQSGPRSAKSTPIFSLDLSKSWSVNAPAWTAENFGNLINNPDTLGIDDDKSLQIINRATGVYNRWNISNPNAQWIASDSLWSSYCLDITRETTMDARTGWTYSFIKGEGGAPDAVCVDSKAPEPVTVNAVTDDIFGERIIDGAVYNSARATVMIGYRRLMDSSWGYLLEYSIDGDKWTKFNSTGERPTKREQNCMVIDSKGTKIVVFGGSTVDPTNPAKLVSSPELFVLDLQSRQWRKAPNAATPRAYAACTLVGDQFIVWGGQNSESPSGDGSILLFDLSKFEWATTYTPPSDMQSRPELSTGSSTANIGAIAGGAAGGLIFLAAIAGLFIYRRRQKQKSERSDASGKIESSPEDHGKSLVCGPQLMSSTLPALGRNPHGEPAPKYRAIEQPSSPGE</sequence>
<dbReference type="Gene3D" id="2.120.10.80">
    <property type="entry name" value="Kelch-type beta propeller"/>
    <property type="match status" value="1"/>
</dbReference>
<evidence type="ECO:0008006" key="8">
    <source>
        <dbReference type="Google" id="ProtNLM"/>
    </source>
</evidence>
<feature type="chain" id="PRO_5013141612" description="Kelch repeat protein" evidence="5">
    <location>
        <begin position="32"/>
        <end position="455"/>
    </location>
</feature>
<feature type="compositionally biased region" description="Basic and acidic residues" evidence="3">
    <location>
        <begin position="398"/>
        <end position="416"/>
    </location>
</feature>
<evidence type="ECO:0000256" key="5">
    <source>
        <dbReference type="SAM" id="SignalP"/>
    </source>
</evidence>
<feature type="region of interest" description="Disordered" evidence="3">
    <location>
        <begin position="398"/>
        <end position="455"/>
    </location>
</feature>
<comment type="caution">
    <text evidence="6">The sequence shown here is derived from an EMBL/GenBank/DDBJ whole genome shotgun (WGS) entry which is preliminary data.</text>
</comment>
<dbReference type="AlphaFoldDB" id="A0A1Y2H3K9"/>
<keyword evidence="7" id="KW-1185">Reference proteome</keyword>
<dbReference type="InterPro" id="IPR011043">
    <property type="entry name" value="Gal_Oxase/kelch_b-propeller"/>
</dbReference>
<dbReference type="OrthoDB" id="432528at2759"/>
<dbReference type="PANTHER" id="PTHR46093:SF18">
    <property type="entry name" value="FIBRONECTIN TYPE-III DOMAIN-CONTAINING PROTEIN"/>
    <property type="match status" value="1"/>
</dbReference>
<keyword evidence="2" id="KW-0677">Repeat</keyword>
<dbReference type="EMBL" id="MCFF01000001">
    <property type="protein sequence ID" value="ORZ29126.1"/>
    <property type="molecule type" value="Genomic_DNA"/>
</dbReference>
<dbReference type="SUPFAM" id="SSF50965">
    <property type="entry name" value="Galactose oxidase, central domain"/>
    <property type="match status" value="1"/>
</dbReference>
<name>A0A1Y2H3K9_9FUNG</name>
<evidence type="ECO:0000256" key="4">
    <source>
        <dbReference type="SAM" id="Phobius"/>
    </source>
</evidence>
<keyword evidence="5" id="KW-0732">Signal</keyword>
<keyword evidence="4" id="KW-0472">Membrane</keyword>
<dbReference type="InParanoid" id="A0A1Y2H3K9"/>
<proteinExistence type="predicted"/>
<feature type="compositionally biased region" description="Basic and acidic residues" evidence="3">
    <location>
        <begin position="436"/>
        <end position="446"/>
    </location>
</feature>
<evidence type="ECO:0000256" key="3">
    <source>
        <dbReference type="SAM" id="MobiDB-lite"/>
    </source>
</evidence>
<dbReference type="Proteomes" id="UP000193648">
    <property type="component" value="Unassembled WGS sequence"/>
</dbReference>
<dbReference type="InterPro" id="IPR015915">
    <property type="entry name" value="Kelch-typ_b-propeller"/>
</dbReference>
<evidence type="ECO:0000256" key="1">
    <source>
        <dbReference type="ARBA" id="ARBA00022441"/>
    </source>
</evidence>
<accession>A0A1Y2H3K9</accession>
<dbReference type="PANTHER" id="PTHR46093">
    <property type="entry name" value="ACYL-COA-BINDING DOMAIN-CONTAINING PROTEIN 5"/>
    <property type="match status" value="1"/>
</dbReference>
<feature type="signal peptide" evidence="5">
    <location>
        <begin position="1"/>
        <end position="31"/>
    </location>
</feature>
<dbReference type="RefSeq" id="XP_021886799.1">
    <property type="nucleotide sequence ID" value="XM_022022542.1"/>
</dbReference>
<evidence type="ECO:0000256" key="2">
    <source>
        <dbReference type="ARBA" id="ARBA00022737"/>
    </source>
</evidence>
<organism evidence="6 7">
    <name type="scientific">Lobosporangium transversale</name>
    <dbReference type="NCBI Taxonomy" id="64571"/>
    <lineage>
        <taxon>Eukaryota</taxon>
        <taxon>Fungi</taxon>
        <taxon>Fungi incertae sedis</taxon>
        <taxon>Mucoromycota</taxon>
        <taxon>Mortierellomycotina</taxon>
        <taxon>Mortierellomycetes</taxon>
        <taxon>Mortierellales</taxon>
        <taxon>Mortierellaceae</taxon>
        <taxon>Lobosporangium</taxon>
    </lineage>
</organism>
<dbReference type="Pfam" id="PF24681">
    <property type="entry name" value="Kelch_KLHDC2_KLHL20_DRC7"/>
    <property type="match status" value="1"/>
</dbReference>
<keyword evidence="4" id="KW-1133">Transmembrane helix</keyword>
<reference evidence="6 7" key="1">
    <citation type="submission" date="2016-07" db="EMBL/GenBank/DDBJ databases">
        <title>Pervasive Adenine N6-methylation of Active Genes in Fungi.</title>
        <authorList>
            <consortium name="DOE Joint Genome Institute"/>
            <person name="Mondo S.J."/>
            <person name="Dannebaum R.O."/>
            <person name="Kuo R.C."/>
            <person name="Labutti K."/>
            <person name="Haridas S."/>
            <person name="Kuo A."/>
            <person name="Salamov A."/>
            <person name="Ahrendt S.R."/>
            <person name="Lipzen A."/>
            <person name="Sullivan W."/>
            <person name="Andreopoulos W.B."/>
            <person name="Clum A."/>
            <person name="Lindquist E."/>
            <person name="Daum C."/>
            <person name="Ramamoorthy G.K."/>
            <person name="Gryganskyi A."/>
            <person name="Culley D."/>
            <person name="Magnuson J.K."/>
            <person name="James T.Y."/>
            <person name="O'Malley M.A."/>
            <person name="Stajich J.E."/>
            <person name="Spatafora J.W."/>
            <person name="Visel A."/>
            <person name="Grigoriev I.V."/>
        </authorList>
    </citation>
    <scope>NUCLEOTIDE SEQUENCE [LARGE SCALE GENOMIC DNA]</scope>
    <source>
        <strain evidence="6 7">NRRL 3116</strain>
    </source>
</reference>
<evidence type="ECO:0000313" key="6">
    <source>
        <dbReference type="EMBL" id="ORZ29126.1"/>
    </source>
</evidence>
<protein>
    <recommendedName>
        <fullName evidence="8">Kelch repeat protein</fullName>
    </recommendedName>
</protein>
<keyword evidence="4" id="KW-0812">Transmembrane</keyword>
<evidence type="ECO:0000313" key="7">
    <source>
        <dbReference type="Proteomes" id="UP000193648"/>
    </source>
</evidence>
<feature type="transmembrane region" description="Helical" evidence="4">
    <location>
        <begin position="367"/>
        <end position="390"/>
    </location>
</feature>